<proteinExistence type="inferred from homology"/>
<dbReference type="InterPro" id="IPR002010">
    <property type="entry name" value="T3SS_IM_R"/>
</dbReference>
<feature type="transmembrane region" description="Helical" evidence="7">
    <location>
        <begin position="178"/>
        <end position="204"/>
    </location>
</feature>
<evidence type="ECO:0000256" key="1">
    <source>
        <dbReference type="ARBA" id="ARBA00004651"/>
    </source>
</evidence>
<sequence>MLNIYHYNIFILLNNFFFIIFRIFSILHFSPFFGDKIFNKKIRFIFSFLLSIFIILNIPYIKINILSYIGLIILIEQIIIGIIIGFFLKLIFFFVIISGEILSFQVGLSFSNYFDSNLNFNVSIFSKIFNIFLLLIFLFFNGHLWIIFFILKSFYLFPINHINFNNILISFIKIINSSFLSGIILIFPIMILLFLLNILIGILFQSSSNMFFLFNNFSLFFFISLLFLFFSNSIFFYSLNILLNYLINIFDNMFF</sequence>
<dbReference type="EMBL" id="CP032996">
    <property type="protein sequence ID" value="QCI27069.1"/>
    <property type="molecule type" value="Genomic_DNA"/>
</dbReference>
<feature type="transmembrane region" description="Helical" evidence="7">
    <location>
        <begin position="65"/>
        <end position="84"/>
    </location>
</feature>
<feature type="transmembrane region" description="Helical" evidence="7">
    <location>
        <begin position="91"/>
        <end position="111"/>
    </location>
</feature>
<dbReference type="Pfam" id="PF01311">
    <property type="entry name" value="Bac_export_1"/>
    <property type="match status" value="1"/>
</dbReference>
<keyword evidence="3" id="KW-1003">Cell membrane</keyword>
<reference evidence="8 9" key="1">
    <citation type="submission" date="2018-10" db="EMBL/GenBank/DDBJ databases">
        <title>Comparative functional genomics of the obligate endosymbiont Buchnera aphidicola.</title>
        <authorList>
            <person name="Chong R.A."/>
        </authorList>
    </citation>
    <scope>NUCLEOTIDE SEQUENCE [LARGE SCALE GENOMIC DNA]</scope>
    <source>
        <strain evidence="8 9">Tma</strain>
    </source>
</reference>
<evidence type="ECO:0000256" key="7">
    <source>
        <dbReference type="SAM" id="Phobius"/>
    </source>
</evidence>
<dbReference type="PANTHER" id="PTHR30065:SF8">
    <property type="entry name" value="FLAGELLAR BIOSYNTHETIC PROTEIN FLIR"/>
    <property type="match status" value="1"/>
</dbReference>
<dbReference type="RefSeq" id="WP_158349335.1">
    <property type="nucleotide sequence ID" value="NZ_CP032996.1"/>
</dbReference>
<protein>
    <recommendedName>
        <fullName evidence="10">Flagellar biosynthetic protein FliR</fullName>
    </recommendedName>
</protein>
<keyword evidence="9" id="KW-1185">Reference proteome</keyword>
<evidence type="ECO:0008006" key="10">
    <source>
        <dbReference type="Google" id="ProtNLM"/>
    </source>
</evidence>
<dbReference type="PANTHER" id="PTHR30065">
    <property type="entry name" value="FLAGELLAR BIOSYNTHETIC PROTEIN FLIR"/>
    <property type="match status" value="1"/>
</dbReference>
<keyword evidence="5 7" id="KW-1133">Transmembrane helix</keyword>
<name>A0A4D6YCP3_9GAMM</name>
<evidence type="ECO:0000313" key="9">
    <source>
        <dbReference type="Proteomes" id="UP000298603"/>
    </source>
</evidence>
<evidence type="ECO:0000256" key="5">
    <source>
        <dbReference type="ARBA" id="ARBA00022989"/>
    </source>
</evidence>
<dbReference type="GO" id="GO:0005886">
    <property type="term" value="C:plasma membrane"/>
    <property type="evidence" value="ECO:0007669"/>
    <property type="project" value="UniProtKB-SubCell"/>
</dbReference>
<evidence type="ECO:0000256" key="3">
    <source>
        <dbReference type="ARBA" id="ARBA00022475"/>
    </source>
</evidence>
<dbReference type="OrthoDB" id="9797790at2"/>
<gene>
    <name evidence="8" type="ORF">D9V81_00325</name>
</gene>
<feature type="transmembrane region" description="Helical" evidence="7">
    <location>
        <begin position="219"/>
        <end position="247"/>
    </location>
</feature>
<feature type="transmembrane region" description="Helical" evidence="7">
    <location>
        <begin position="131"/>
        <end position="157"/>
    </location>
</feature>
<comment type="similarity">
    <text evidence="2">Belongs to the FliR/MopE/SpaR family.</text>
</comment>
<keyword evidence="6 7" id="KW-0472">Membrane</keyword>
<keyword evidence="4 7" id="KW-0812">Transmembrane</keyword>
<accession>A0A4D6YCP3</accession>
<dbReference type="GO" id="GO:0006605">
    <property type="term" value="P:protein targeting"/>
    <property type="evidence" value="ECO:0007669"/>
    <property type="project" value="InterPro"/>
</dbReference>
<comment type="subcellular location">
    <subcellularLocation>
        <location evidence="1">Cell membrane</location>
        <topology evidence="1">Multi-pass membrane protein</topology>
    </subcellularLocation>
</comment>
<dbReference type="PRINTS" id="PR00953">
    <property type="entry name" value="TYPE3IMRPROT"/>
</dbReference>
<feature type="transmembrane region" description="Helical" evidence="7">
    <location>
        <begin position="42"/>
        <end position="59"/>
    </location>
</feature>
<evidence type="ECO:0000313" key="8">
    <source>
        <dbReference type="EMBL" id="QCI27069.1"/>
    </source>
</evidence>
<feature type="transmembrane region" description="Helical" evidence="7">
    <location>
        <begin position="6"/>
        <end position="30"/>
    </location>
</feature>
<organism evidence="8 9">
    <name type="scientific">Buchnera aphidicola</name>
    <name type="common">Therioaphis trifolii</name>
    <dbReference type="NCBI Taxonomy" id="1241884"/>
    <lineage>
        <taxon>Bacteria</taxon>
        <taxon>Pseudomonadati</taxon>
        <taxon>Pseudomonadota</taxon>
        <taxon>Gammaproteobacteria</taxon>
        <taxon>Enterobacterales</taxon>
        <taxon>Erwiniaceae</taxon>
        <taxon>Buchnera</taxon>
    </lineage>
</organism>
<dbReference type="Proteomes" id="UP000298603">
    <property type="component" value="Chromosome"/>
</dbReference>
<evidence type="ECO:0000256" key="6">
    <source>
        <dbReference type="ARBA" id="ARBA00023136"/>
    </source>
</evidence>
<evidence type="ECO:0000256" key="2">
    <source>
        <dbReference type="ARBA" id="ARBA00009772"/>
    </source>
</evidence>
<dbReference type="AlphaFoldDB" id="A0A4D6YCP3"/>
<evidence type="ECO:0000256" key="4">
    <source>
        <dbReference type="ARBA" id="ARBA00022692"/>
    </source>
</evidence>